<dbReference type="CDD" id="cd00090">
    <property type="entry name" value="HTH_ARSR"/>
    <property type="match status" value="1"/>
</dbReference>
<reference evidence="5 6" key="1">
    <citation type="submission" date="2014-03" db="EMBL/GenBank/DDBJ databases">
        <title>Genome sequence of Bordetella hinzii.</title>
        <authorList>
            <person name="Register K."/>
            <person name="Harvill E."/>
            <person name="Goodfield L.L."/>
            <person name="Ivanov Y.V."/>
            <person name="Meyer J.A."/>
            <person name="Muse S.J."/>
            <person name="Jacobs N."/>
            <person name="Bendor L."/>
            <person name="Smallridge W.E."/>
            <person name="Brinkac L.M."/>
            <person name="Sanka R."/>
            <person name="Kim M."/>
            <person name="Losada L."/>
        </authorList>
    </citation>
    <scope>NUCLEOTIDE SEQUENCE [LARGE SCALE GENOMIC DNA]</scope>
    <source>
        <strain evidence="5 6">OH87 BAL007II</strain>
    </source>
</reference>
<dbReference type="PANTHER" id="PTHR43132:SF2">
    <property type="entry name" value="ARSENICAL RESISTANCE OPERON REPRESSOR ARSR-RELATED"/>
    <property type="match status" value="1"/>
</dbReference>
<evidence type="ECO:0000313" key="5">
    <source>
        <dbReference type="EMBL" id="KCB23196.1"/>
    </source>
</evidence>
<dbReference type="Proteomes" id="UP000025748">
    <property type="component" value="Unassembled WGS sequence"/>
</dbReference>
<comment type="caution">
    <text evidence="5">The sequence shown here is derived from an EMBL/GenBank/DDBJ whole genome shotgun (WGS) entry which is preliminary data.</text>
</comment>
<name>A0ABR4QY99_9BORD</name>
<evidence type="ECO:0000259" key="4">
    <source>
        <dbReference type="PROSITE" id="PS50987"/>
    </source>
</evidence>
<keyword evidence="1" id="KW-0805">Transcription regulation</keyword>
<evidence type="ECO:0000256" key="3">
    <source>
        <dbReference type="ARBA" id="ARBA00023163"/>
    </source>
</evidence>
<evidence type="ECO:0000256" key="2">
    <source>
        <dbReference type="ARBA" id="ARBA00023125"/>
    </source>
</evidence>
<keyword evidence="3" id="KW-0804">Transcription</keyword>
<proteinExistence type="predicted"/>
<dbReference type="InterPro" id="IPR036388">
    <property type="entry name" value="WH-like_DNA-bd_sf"/>
</dbReference>
<dbReference type="InterPro" id="IPR011991">
    <property type="entry name" value="ArsR-like_HTH"/>
</dbReference>
<dbReference type="Gene3D" id="1.10.10.10">
    <property type="entry name" value="Winged helix-like DNA-binding domain superfamily/Winged helix DNA-binding domain"/>
    <property type="match status" value="1"/>
</dbReference>
<dbReference type="PROSITE" id="PS50987">
    <property type="entry name" value="HTH_ARSR_2"/>
    <property type="match status" value="1"/>
</dbReference>
<dbReference type="SUPFAM" id="SSF46785">
    <property type="entry name" value="Winged helix' DNA-binding domain"/>
    <property type="match status" value="1"/>
</dbReference>
<keyword evidence="2" id="KW-0238">DNA-binding</keyword>
<organism evidence="5 6">
    <name type="scientific">Bordetella hinzii OH87 BAL007II</name>
    <dbReference type="NCBI Taxonomy" id="1331262"/>
    <lineage>
        <taxon>Bacteria</taxon>
        <taxon>Pseudomonadati</taxon>
        <taxon>Pseudomonadota</taxon>
        <taxon>Betaproteobacteria</taxon>
        <taxon>Burkholderiales</taxon>
        <taxon>Alcaligenaceae</taxon>
        <taxon>Bordetella</taxon>
    </lineage>
</organism>
<gene>
    <name evidence="5" type="ORF">L544_0210</name>
</gene>
<dbReference type="SMART" id="SM00418">
    <property type="entry name" value="HTH_ARSR"/>
    <property type="match status" value="1"/>
</dbReference>
<feature type="domain" description="HTH arsR-type" evidence="4">
    <location>
        <begin position="23"/>
        <end position="116"/>
    </location>
</feature>
<dbReference type="InterPro" id="IPR036390">
    <property type="entry name" value="WH_DNA-bd_sf"/>
</dbReference>
<evidence type="ECO:0000313" key="6">
    <source>
        <dbReference type="Proteomes" id="UP000025748"/>
    </source>
</evidence>
<dbReference type="PANTHER" id="PTHR43132">
    <property type="entry name" value="ARSENICAL RESISTANCE OPERON REPRESSOR ARSR-RELATED"/>
    <property type="match status" value="1"/>
</dbReference>
<dbReference type="PRINTS" id="PR00778">
    <property type="entry name" value="HTHARSR"/>
</dbReference>
<dbReference type="InterPro" id="IPR001845">
    <property type="entry name" value="HTH_ArsR_DNA-bd_dom"/>
</dbReference>
<keyword evidence="6" id="KW-1185">Reference proteome</keyword>
<protein>
    <submittedName>
        <fullName evidence="5">Biofilm growth-associated repressor</fullName>
    </submittedName>
</protein>
<sequence>MQINIRFSSLMHAPLTEADIAALRASADQCCALLKALANADRLLLLCQLVEGERNVGELEAQTGIRQPTLSQQLGVLRDEGLVATRRAGKFIYYRMASHEVSQIMKTLSGLYCGQVLEHAQ</sequence>
<dbReference type="EMBL" id="JHEM01000021">
    <property type="protein sequence ID" value="KCB23196.1"/>
    <property type="molecule type" value="Genomic_DNA"/>
</dbReference>
<dbReference type="InterPro" id="IPR051011">
    <property type="entry name" value="Metal_resp_trans_reg"/>
</dbReference>
<dbReference type="Pfam" id="PF01022">
    <property type="entry name" value="HTH_5"/>
    <property type="match status" value="1"/>
</dbReference>
<evidence type="ECO:0000256" key="1">
    <source>
        <dbReference type="ARBA" id="ARBA00023015"/>
    </source>
</evidence>
<accession>A0ABR4QY99</accession>
<dbReference type="NCBIfam" id="NF033788">
    <property type="entry name" value="HTH_metalloreg"/>
    <property type="match status" value="1"/>
</dbReference>